<dbReference type="Gene3D" id="1.10.30.10">
    <property type="entry name" value="High mobility group box domain"/>
    <property type="match status" value="1"/>
</dbReference>
<sequence length="210" mass="24327">MKQKASKTAKRRGFRFVNFTSNVTGTGFSLEKDCSLQNEYVVNDNQTYSAPYEFSLNVDDLINPSKTSRRSKNNNNPPRPQNSFLLFRKDFEAKYRSLHKGEKIFAKKVSSLAAENWKEQSPLVKWLFKQLEFEALNKHKEMFPQYRYRPNKKKQSPNNILGGSYLNCVTLQSQFIEIPTQPSTSLDVFTAKVSDNNTTDIVDDSNTFRR</sequence>
<dbReference type="InterPro" id="IPR009071">
    <property type="entry name" value="HMG_box_dom"/>
</dbReference>
<name>A0A397VF58_9GLOM</name>
<organism evidence="4 5">
    <name type="scientific">Gigaspora rosea</name>
    <dbReference type="NCBI Taxonomy" id="44941"/>
    <lineage>
        <taxon>Eukaryota</taxon>
        <taxon>Fungi</taxon>
        <taxon>Fungi incertae sedis</taxon>
        <taxon>Mucoromycota</taxon>
        <taxon>Glomeromycotina</taxon>
        <taxon>Glomeromycetes</taxon>
        <taxon>Diversisporales</taxon>
        <taxon>Gigasporaceae</taxon>
        <taxon>Gigaspora</taxon>
    </lineage>
</organism>
<dbReference type="Pfam" id="PF00505">
    <property type="entry name" value="HMG_box"/>
    <property type="match status" value="1"/>
</dbReference>
<dbReference type="InterPro" id="IPR036910">
    <property type="entry name" value="HMG_box_dom_sf"/>
</dbReference>
<accession>A0A397VF58</accession>
<dbReference type="PROSITE" id="PS50118">
    <property type="entry name" value="HMG_BOX_2"/>
    <property type="match status" value="1"/>
</dbReference>
<evidence type="ECO:0000256" key="2">
    <source>
        <dbReference type="SAM" id="MobiDB-lite"/>
    </source>
</evidence>
<protein>
    <recommendedName>
        <fullName evidence="3">HMG box domain-containing protein</fullName>
    </recommendedName>
</protein>
<evidence type="ECO:0000256" key="1">
    <source>
        <dbReference type="PROSITE-ProRule" id="PRU00267"/>
    </source>
</evidence>
<comment type="caution">
    <text evidence="4">The sequence shown here is derived from an EMBL/GenBank/DDBJ whole genome shotgun (WGS) entry which is preliminary data.</text>
</comment>
<feature type="region of interest" description="Disordered" evidence="2">
    <location>
        <begin position="63"/>
        <end position="83"/>
    </location>
</feature>
<evidence type="ECO:0000313" key="5">
    <source>
        <dbReference type="Proteomes" id="UP000266673"/>
    </source>
</evidence>
<gene>
    <name evidence="4" type="ORF">C2G38_2177559</name>
</gene>
<dbReference type="GO" id="GO:0005634">
    <property type="term" value="C:nucleus"/>
    <property type="evidence" value="ECO:0007669"/>
    <property type="project" value="UniProtKB-UniRule"/>
</dbReference>
<dbReference type="Proteomes" id="UP000266673">
    <property type="component" value="Unassembled WGS sequence"/>
</dbReference>
<feature type="domain" description="HMG box" evidence="3">
    <location>
        <begin position="77"/>
        <end position="147"/>
    </location>
</feature>
<keyword evidence="1" id="KW-0539">Nucleus</keyword>
<reference evidence="4 5" key="1">
    <citation type="submission" date="2018-06" db="EMBL/GenBank/DDBJ databases">
        <title>Comparative genomics reveals the genomic features of Rhizophagus irregularis, R. cerebriforme, R. diaphanum and Gigaspora rosea, and their symbiotic lifestyle signature.</title>
        <authorList>
            <person name="Morin E."/>
            <person name="San Clemente H."/>
            <person name="Chen E.C.H."/>
            <person name="De La Providencia I."/>
            <person name="Hainaut M."/>
            <person name="Kuo A."/>
            <person name="Kohler A."/>
            <person name="Murat C."/>
            <person name="Tang N."/>
            <person name="Roy S."/>
            <person name="Loubradou J."/>
            <person name="Henrissat B."/>
            <person name="Grigoriev I.V."/>
            <person name="Corradi N."/>
            <person name="Roux C."/>
            <person name="Martin F.M."/>
        </authorList>
    </citation>
    <scope>NUCLEOTIDE SEQUENCE [LARGE SCALE GENOMIC DNA]</scope>
    <source>
        <strain evidence="4 5">DAOM 194757</strain>
    </source>
</reference>
<dbReference type="SMART" id="SM00398">
    <property type="entry name" value="HMG"/>
    <property type="match status" value="1"/>
</dbReference>
<feature type="DNA-binding region" description="HMG box" evidence="1">
    <location>
        <begin position="77"/>
        <end position="147"/>
    </location>
</feature>
<evidence type="ECO:0000313" key="4">
    <source>
        <dbReference type="EMBL" id="RIB21084.1"/>
    </source>
</evidence>
<evidence type="ECO:0000259" key="3">
    <source>
        <dbReference type="PROSITE" id="PS50118"/>
    </source>
</evidence>
<keyword evidence="1" id="KW-0238">DNA-binding</keyword>
<dbReference type="EMBL" id="QKWP01000380">
    <property type="protein sequence ID" value="RIB21084.1"/>
    <property type="molecule type" value="Genomic_DNA"/>
</dbReference>
<keyword evidence="5" id="KW-1185">Reference proteome</keyword>
<proteinExistence type="predicted"/>
<dbReference type="OrthoDB" id="6247875at2759"/>
<dbReference type="GO" id="GO:0003677">
    <property type="term" value="F:DNA binding"/>
    <property type="evidence" value="ECO:0007669"/>
    <property type="project" value="UniProtKB-UniRule"/>
</dbReference>
<dbReference type="SUPFAM" id="SSF47095">
    <property type="entry name" value="HMG-box"/>
    <property type="match status" value="1"/>
</dbReference>
<dbReference type="AlphaFoldDB" id="A0A397VF58"/>